<sequence length="182" mass="19764">MRFCIKALTAGIFTVASFSSGASAAPASDVTPQMAYEDISRSLAELEPVTFQAKAEKHKLLVFVENQCVYCSYVVKNIKKYTDAGLTMSFVTVVPSSIKDSVIEDMGRVWCAPDRQKSFKNAMAGFLPDNTSSEKCNNLVIKQSELADRLGVTATPAMVVLEPSVHTFLGSVSPEKILAELQ</sequence>
<organism evidence="3 4">
    <name type="scientific">Klebsiella pneumoniae</name>
    <dbReference type="NCBI Taxonomy" id="573"/>
    <lineage>
        <taxon>Bacteria</taxon>
        <taxon>Pseudomonadati</taxon>
        <taxon>Pseudomonadota</taxon>
        <taxon>Gammaproteobacteria</taxon>
        <taxon>Enterobacterales</taxon>
        <taxon>Enterobacteriaceae</taxon>
        <taxon>Klebsiella/Raoultella group</taxon>
        <taxon>Klebsiella</taxon>
        <taxon>Klebsiella pneumoniae complex</taxon>
    </lineage>
</organism>
<dbReference type="InterPro" id="IPR051470">
    <property type="entry name" value="Thiol:disulfide_interchange"/>
</dbReference>
<dbReference type="InterPro" id="IPR036249">
    <property type="entry name" value="Thioredoxin-like_sf"/>
</dbReference>
<dbReference type="EMBL" id="JAUUIA010000047">
    <property type="protein sequence ID" value="MDP0970822.1"/>
    <property type="molecule type" value="Genomic_DNA"/>
</dbReference>
<dbReference type="RefSeq" id="WP_143934746.1">
    <property type="nucleotide sequence ID" value="NZ_CABDVA010000002.1"/>
</dbReference>
<feature type="signal peptide" evidence="1">
    <location>
        <begin position="1"/>
        <end position="24"/>
    </location>
</feature>
<dbReference type="Proteomes" id="UP001244490">
    <property type="component" value="Unassembled WGS sequence"/>
</dbReference>
<dbReference type="AlphaFoldDB" id="A0AAW8AHR6"/>
<gene>
    <name evidence="3" type="ORF">Q6294_28005</name>
</gene>
<dbReference type="InterPro" id="IPR012336">
    <property type="entry name" value="Thioredoxin-like_fold"/>
</dbReference>
<dbReference type="Pfam" id="PF13098">
    <property type="entry name" value="Thioredoxin_2"/>
    <property type="match status" value="1"/>
</dbReference>
<name>A0AAW8AHR6_KLEPN</name>
<protein>
    <submittedName>
        <fullName evidence="3">Thioredoxin fold domain-containing protein</fullName>
    </submittedName>
</protein>
<keyword evidence="1" id="KW-0732">Signal</keyword>
<evidence type="ECO:0000256" key="1">
    <source>
        <dbReference type="SAM" id="SignalP"/>
    </source>
</evidence>
<proteinExistence type="predicted"/>
<dbReference type="PANTHER" id="PTHR35272">
    <property type="entry name" value="THIOL:DISULFIDE INTERCHANGE PROTEIN DSBC-RELATED"/>
    <property type="match status" value="1"/>
</dbReference>
<evidence type="ECO:0000259" key="2">
    <source>
        <dbReference type="Pfam" id="PF13098"/>
    </source>
</evidence>
<feature type="domain" description="Thioredoxin-like fold" evidence="2">
    <location>
        <begin position="53"/>
        <end position="181"/>
    </location>
</feature>
<dbReference type="PANTHER" id="PTHR35272:SF3">
    <property type="entry name" value="THIOL:DISULFIDE INTERCHANGE PROTEIN DSBC"/>
    <property type="match status" value="1"/>
</dbReference>
<evidence type="ECO:0000313" key="3">
    <source>
        <dbReference type="EMBL" id="MDP0970822.1"/>
    </source>
</evidence>
<evidence type="ECO:0000313" key="4">
    <source>
        <dbReference type="Proteomes" id="UP001244490"/>
    </source>
</evidence>
<feature type="chain" id="PRO_5043331082" evidence="1">
    <location>
        <begin position="25"/>
        <end position="182"/>
    </location>
</feature>
<dbReference type="SUPFAM" id="SSF52833">
    <property type="entry name" value="Thioredoxin-like"/>
    <property type="match status" value="1"/>
</dbReference>
<comment type="caution">
    <text evidence="3">The sequence shown here is derived from an EMBL/GenBank/DDBJ whole genome shotgun (WGS) entry which is preliminary data.</text>
</comment>
<reference evidence="3" key="1">
    <citation type="submission" date="2023-07" db="EMBL/GenBank/DDBJ databases">
        <authorList>
            <person name="Peng Z."/>
        </authorList>
    </citation>
    <scope>NUCLEOTIDE SEQUENCE</scope>
    <source>
        <strain evidence="3">KP219</strain>
    </source>
</reference>
<accession>A0AAW8AHR6</accession>
<dbReference type="Gene3D" id="3.40.30.10">
    <property type="entry name" value="Glutaredoxin"/>
    <property type="match status" value="1"/>
</dbReference>